<feature type="region of interest" description="Disordered" evidence="1">
    <location>
        <begin position="118"/>
        <end position="138"/>
    </location>
</feature>
<dbReference type="Gene3D" id="2.50.20.10">
    <property type="entry name" value="Lipoprotein localisation LolA/LolB/LppX"/>
    <property type="match status" value="1"/>
</dbReference>
<sequence>MKKAVIATLISSVTILGACNSDDSSTESTETDQVNENETTTTDEMDSNDELTAEEIVEEAIALYGDLEGLYVLREGSGDLNFEPPEEDEAGNLDMELEMSTYEWTYVTDGDLYNRTESVMESSGEEEGGESTNAESTSYSFTDIDEPSYLITYNEGDEEAVRIENPTTEEFTFDMIGERYQGLLEEAELTLEGEEEVNGYQAYHITAEVDDGIEEYWFDTETFFEVKGEISMSSESEEQSVDSSVTAGDTVIEYKLNPDFDETLFQVPEDLEVVDGEIGDTIGE</sequence>
<proteinExistence type="predicted"/>
<evidence type="ECO:0008006" key="4">
    <source>
        <dbReference type="Google" id="ProtNLM"/>
    </source>
</evidence>
<protein>
    <recommendedName>
        <fullName evidence="4">Outer membrane lipoprotein-sorting protein</fullName>
    </recommendedName>
</protein>
<feature type="region of interest" description="Disordered" evidence="1">
    <location>
        <begin position="21"/>
        <end position="49"/>
    </location>
</feature>
<evidence type="ECO:0000313" key="3">
    <source>
        <dbReference type="Proteomes" id="UP001203665"/>
    </source>
</evidence>
<keyword evidence="3" id="KW-1185">Reference proteome</keyword>
<gene>
    <name evidence="2" type="ORF">NDM98_02500</name>
</gene>
<organism evidence="2 3">
    <name type="scientific">Alkalicoccobacillus plakortidis</name>
    <dbReference type="NCBI Taxonomy" id="444060"/>
    <lineage>
        <taxon>Bacteria</taxon>
        <taxon>Bacillati</taxon>
        <taxon>Bacillota</taxon>
        <taxon>Bacilli</taxon>
        <taxon>Bacillales</taxon>
        <taxon>Bacillaceae</taxon>
        <taxon>Alkalicoccobacillus</taxon>
    </lineage>
</organism>
<dbReference type="Proteomes" id="UP001203665">
    <property type="component" value="Unassembled WGS sequence"/>
</dbReference>
<evidence type="ECO:0000313" key="2">
    <source>
        <dbReference type="EMBL" id="MCM2674494.1"/>
    </source>
</evidence>
<comment type="caution">
    <text evidence="2">The sequence shown here is derived from an EMBL/GenBank/DDBJ whole genome shotgun (WGS) entry which is preliminary data.</text>
</comment>
<dbReference type="PROSITE" id="PS51257">
    <property type="entry name" value="PROKAR_LIPOPROTEIN"/>
    <property type="match status" value="1"/>
</dbReference>
<reference evidence="2" key="1">
    <citation type="submission" date="2022-06" db="EMBL/GenBank/DDBJ databases">
        <title>Alkalicoccobacillus porphyridii sp. nov., isolated from a marine red alga, Porphyridium purpureum and reclassification of Shouchella plakortidis and Shouchella gibsonii as Alkalicoccobacillus plakortidis comb. nov. and Alkalicoccobacillus gibsonii comb. nov.</title>
        <authorList>
            <person name="Kim K.H."/>
            <person name="Lee J.K."/>
            <person name="Han D.M."/>
            <person name="Baek J.H."/>
            <person name="Jeon C.O."/>
        </authorList>
    </citation>
    <scope>NUCLEOTIDE SEQUENCE</scope>
    <source>
        <strain evidence="2">DSM 19153</strain>
    </source>
</reference>
<accession>A0ABT0XF27</accession>
<name>A0ABT0XF27_9BACI</name>
<dbReference type="RefSeq" id="WP_251604335.1">
    <property type="nucleotide sequence ID" value="NZ_JAMQJY010000001.1"/>
</dbReference>
<evidence type="ECO:0000256" key="1">
    <source>
        <dbReference type="SAM" id="MobiDB-lite"/>
    </source>
</evidence>
<dbReference type="EMBL" id="JAMQJY010000001">
    <property type="protein sequence ID" value="MCM2674494.1"/>
    <property type="molecule type" value="Genomic_DNA"/>
</dbReference>
<feature type="compositionally biased region" description="Acidic residues" evidence="1">
    <location>
        <begin position="29"/>
        <end position="49"/>
    </location>
</feature>